<dbReference type="PANTHER" id="PTHR43289">
    <property type="entry name" value="MITOGEN-ACTIVATED PROTEIN KINASE KINASE KINASE 20-RELATED"/>
    <property type="match status" value="1"/>
</dbReference>
<sequence length="755" mass="79444">MIRRLASGGTSDVLLARPIKPAGDHRPVVLKMLLPSYRDDPQFERLLARDAEAYGRLHHPFVVQLFEVFAVRDKLVIVLEYVDGLALNRLRSQLQGAGGWLDDRASAYLAWCVFSALSAAHTARDPETGILAPVIHRDINPSNVLIPWDGRVKLGDFSIGKVTNVAGDTKAGITKGTFGYMAPEQVRGEKVTEKTDIYTATLLLWEQFARRKAIQYAALPEIEVMRAMAYPHLVSLDVLRPDLPEAIRRAVAVGLEADPAKRELSAESMMEILRDFVAPDEGRRLLQDTLYRLREGEDEPSGRDSSWAKMTPITMDAASDASYNGGAPATGEDSLPAFSIETSDPGAPALITAVDRISTDESDRETLPTSSIAVGAGLARSAIDEFVEDSGYHAAPNDLETTDATSATYGEGPDAEPPTLAREYESRPPSAVSFSELLLPRSAEPMPGRVDLNELANTPSSIPPGHQETLLGGLHGLPPHDPFTTEVDEREAAPPPSTPAPVEETLVSPAPTGFAPPKSVSVSVSDAPPPVRTDGPSSSPEQDLSKTIPSDVPPVVAAGGPSHPLAATVPAIPSQILAQQNPPLIADRAGAGSKSRLLWWLVGGVALFGVGLGAASLFVKQGEPPTAPGGAQASVSEPAKVQDPPPAATPAPPPSATAPAPVVEAKPEPKPEHKPEVKPEPKPEAKPVEAPAAGGNTGTIVVERGGGHRVYVDGKVVAQGAGSHVVSCGKHTVKVGSDGKVQELTVPCGGSVTAQ</sequence>
<evidence type="ECO:0000313" key="8">
    <source>
        <dbReference type="EMBL" id="WXB09879.1"/>
    </source>
</evidence>
<feature type="domain" description="Protein kinase" evidence="7">
    <location>
        <begin position="1"/>
        <end position="277"/>
    </location>
</feature>
<keyword evidence="6" id="KW-0472">Membrane</keyword>
<dbReference type="EMBL" id="CP089983">
    <property type="protein sequence ID" value="WXB09879.1"/>
    <property type="molecule type" value="Genomic_DNA"/>
</dbReference>
<organism evidence="8 9">
    <name type="scientific">Pendulispora rubella</name>
    <dbReference type="NCBI Taxonomy" id="2741070"/>
    <lineage>
        <taxon>Bacteria</taxon>
        <taxon>Pseudomonadati</taxon>
        <taxon>Myxococcota</taxon>
        <taxon>Myxococcia</taxon>
        <taxon>Myxococcales</taxon>
        <taxon>Sorangiineae</taxon>
        <taxon>Pendulisporaceae</taxon>
        <taxon>Pendulispora</taxon>
    </lineage>
</organism>
<dbReference type="Proteomes" id="UP001374803">
    <property type="component" value="Chromosome"/>
</dbReference>
<keyword evidence="3 8" id="KW-0418">Kinase</keyword>
<evidence type="ECO:0000256" key="6">
    <source>
        <dbReference type="SAM" id="Phobius"/>
    </source>
</evidence>
<dbReference type="GO" id="GO:0016301">
    <property type="term" value="F:kinase activity"/>
    <property type="evidence" value="ECO:0007669"/>
    <property type="project" value="UniProtKB-KW"/>
</dbReference>
<dbReference type="RefSeq" id="WP_394839553.1">
    <property type="nucleotide sequence ID" value="NZ_CP089983.1"/>
</dbReference>
<dbReference type="Pfam" id="PF00069">
    <property type="entry name" value="Pkinase"/>
    <property type="match status" value="1"/>
</dbReference>
<dbReference type="PROSITE" id="PS50011">
    <property type="entry name" value="PROTEIN_KINASE_DOM"/>
    <property type="match status" value="1"/>
</dbReference>
<evidence type="ECO:0000256" key="3">
    <source>
        <dbReference type="ARBA" id="ARBA00022777"/>
    </source>
</evidence>
<evidence type="ECO:0000256" key="5">
    <source>
        <dbReference type="SAM" id="MobiDB-lite"/>
    </source>
</evidence>
<dbReference type="InterPro" id="IPR000719">
    <property type="entry name" value="Prot_kinase_dom"/>
</dbReference>
<keyword evidence="1" id="KW-0808">Transferase</keyword>
<feature type="compositionally biased region" description="Pro residues" evidence="5">
    <location>
        <begin position="643"/>
        <end position="656"/>
    </location>
</feature>
<accession>A0ABZ2LG20</accession>
<keyword evidence="6" id="KW-1133">Transmembrane helix</keyword>
<reference evidence="8" key="1">
    <citation type="submission" date="2021-12" db="EMBL/GenBank/DDBJ databases">
        <title>Discovery of the Pendulisporaceae a myxobacterial family with distinct sporulation behavior and unique specialized metabolism.</title>
        <authorList>
            <person name="Garcia R."/>
            <person name="Popoff A."/>
            <person name="Bader C.D."/>
            <person name="Loehr J."/>
            <person name="Walesch S."/>
            <person name="Walt C."/>
            <person name="Boldt J."/>
            <person name="Bunk B."/>
            <person name="Haeckl F.J.F.P.J."/>
            <person name="Gunesch A.P."/>
            <person name="Birkelbach J."/>
            <person name="Nuebel U."/>
            <person name="Pietschmann T."/>
            <person name="Bach T."/>
            <person name="Mueller R."/>
        </authorList>
    </citation>
    <scope>NUCLEOTIDE SEQUENCE</scope>
    <source>
        <strain evidence="8">MSr11367</strain>
    </source>
</reference>
<evidence type="ECO:0000259" key="7">
    <source>
        <dbReference type="PROSITE" id="PS50011"/>
    </source>
</evidence>
<name>A0ABZ2LG20_9BACT</name>
<keyword evidence="4" id="KW-0067">ATP-binding</keyword>
<dbReference type="PANTHER" id="PTHR43289:SF6">
    <property type="entry name" value="SERINE_THREONINE-PROTEIN KINASE NEKL-3"/>
    <property type="match status" value="1"/>
</dbReference>
<feature type="transmembrane region" description="Helical" evidence="6">
    <location>
        <begin position="597"/>
        <end position="619"/>
    </location>
</feature>
<dbReference type="CDD" id="cd14014">
    <property type="entry name" value="STKc_PknB_like"/>
    <property type="match status" value="1"/>
</dbReference>
<keyword evidence="9" id="KW-1185">Reference proteome</keyword>
<dbReference type="Gene3D" id="1.10.510.10">
    <property type="entry name" value="Transferase(Phosphotransferase) domain 1"/>
    <property type="match status" value="1"/>
</dbReference>
<feature type="region of interest" description="Disordered" evidence="5">
    <location>
        <begin position="624"/>
        <end position="700"/>
    </location>
</feature>
<dbReference type="Gene3D" id="3.30.200.20">
    <property type="entry name" value="Phosphorylase Kinase, domain 1"/>
    <property type="match status" value="1"/>
</dbReference>
<evidence type="ECO:0000256" key="2">
    <source>
        <dbReference type="ARBA" id="ARBA00022741"/>
    </source>
</evidence>
<gene>
    <name evidence="8" type="ORF">LVJ94_21955</name>
</gene>
<protein>
    <submittedName>
        <fullName evidence="8">Protein kinase</fullName>
    </submittedName>
</protein>
<evidence type="ECO:0000256" key="4">
    <source>
        <dbReference type="ARBA" id="ARBA00022840"/>
    </source>
</evidence>
<keyword evidence="6" id="KW-0812">Transmembrane</keyword>
<evidence type="ECO:0000313" key="9">
    <source>
        <dbReference type="Proteomes" id="UP001374803"/>
    </source>
</evidence>
<evidence type="ECO:0000256" key="1">
    <source>
        <dbReference type="ARBA" id="ARBA00022679"/>
    </source>
</evidence>
<keyword evidence="2" id="KW-0547">Nucleotide-binding</keyword>
<dbReference type="InterPro" id="IPR011009">
    <property type="entry name" value="Kinase-like_dom_sf"/>
</dbReference>
<feature type="compositionally biased region" description="Basic and acidic residues" evidence="5">
    <location>
        <begin position="665"/>
        <end position="687"/>
    </location>
</feature>
<feature type="compositionally biased region" description="Low complexity" evidence="5">
    <location>
        <begin position="516"/>
        <end position="526"/>
    </location>
</feature>
<dbReference type="SUPFAM" id="SSF56112">
    <property type="entry name" value="Protein kinase-like (PK-like)"/>
    <property type="match status" value="1"/>
</dbReference>
<proteinExistence type="predicted"/>
<feature type="region of interest" description="Disordered" evidence="5">
    <location>
        <begin position="392"/>
        <end position="561"/>
    </location>
</feature>
<feature type="compositionally biased region" description="Polar residues" evidence="5">
    <location>
        <begin position="535"/>
        <end position="548"/>
    </location>
</feature>